<gene>
    <name evidence="2" type="ORF">M2350_003508</name>
</gene>
<keyword evidence="1" id="KW-0812">Transmembrane</keyword>
<keyword evidence="1" id="KW-1133">Transmembrane helix</keyword>
<accession>A0ABT2ESW8</accession>
<dbReference type="EMBL" id="JANUCP010000009">
    <property type="protein sequence ID" value="MCS3921067.1"/>
    <property type="molecule type" value="Genomic_DNA"/>
</dbReference>
<protein>
    <submittedName>
        <fullName evidence="2">Uncharacterized protein</fullName>
    </submittedName>
</protein>
<feature type="transmembrane region" description="Helical" evidence="1">
    <location>
        <begin position="12"/>
        <end position="30"/>
    </location>
</feature>
<evidence type="ECO:0000313" key="2">
    <source>
        <dbReference type="EMBL" id="MCS3921067.1"/>
    </source>
</evidence>
<name>A0ABT2ESW8_9BACT</name>
<proteinExistence type="predicted"/>
<dbReference type="Proteomes" id="UP001204798">
    <property type="component" value="Unassembled WGS sequence"/>
</dbReference>
<evidence type="ECO:0000256" key="1">
    <source>
        <dbReference type="SAM" id="Phobius"/>
    </source>
</evidence>
<keyword evidence="1" id="KW-0472">Membrane</keyword>
<organism evidence="2 3">
    <name type="scientific">Candidatus Fervidibacter sacchari</name>
    <dbReference type="NCBI Taxonomy" id="1448929"/>
    <lineage>
        <taxon>Bacteria</taxon>
        <taxon>Candidatus Fervidibacterota</taxon>
        <taxon>Candidatus Fervidibacter</taxon>
    </lineage>
</organism>
<comment type="caution">
    <text evidence="2">The sequence shown here is derived from an EMBL/GenBank/DDBJ whole genome shotgun (WGS) entry which is preliminary data.</text>
</comment>
<dbReference type="RefSeq" id="WP_259101842.1">
    <property type="nucleotide sequence ID" value="NZ_CP130454.1"/>
</dbReference>
<evidence type="ECO:0000313" key="3">
    <source>
        <dbReference type="Proteomes" id="UP001204798"/>
    </source>
</evidence>
<keyword evidence="3" id="KW-1185">Reference proteome</keyword>
<sequence length="178" mass="21254">MPVAKVLRTKRLKISILTIVILSAVGLWWWRWQAPYRTLIVFMDALYVGDIQKIYELMPAHEKEKASVGIELVEQAYRQFLKPLLEQRYRREKLIRIQREKAAFTRPREVLFYLWFQGEKHPLVIYLCLPPDRQGWRVPFSYFVWLTAKGMYGDPNPVMRQLGYKKVATTDGGFFWLQ</sequence>
<reference evidence="2 3" key="1">
    <citation type="submission" date="2022-08" db="EMBL/GenBank/DDBJ databases">
        <title>Bacterial and archaeal communities from various locations to study Microbial Dark Matter (Phase II).</title>
        <authorList>
            <person name="Stepanauskas R."/>
        </authorList>
    </citation>
    <scope>NUCLEOTIDE SEQUENCE [LARGE SCALE GENOMIC DNA]</scope>
    <source>
        <strain evidence="2 3">PD1</strain>
    </source>
</reference>